<feature type="compositionally biased region" description="Polar residues" evidence="1">
    <location>
        <begin position="338"/>
        <end position="347"/>
    </location>
</feature>
<accession>A0A9Q0UHE3</accession>
<keyword evidence="2" id="KW-0812">Transmembrane</keyword>
<gene>
    <name evidence="3" type="ORF">OIU85_020850</name>
</gene>
<feature type="transmembrane region" description="Helical" evidence="2">
    <location>
        <begin position="41"/>
        <end position="62"/>
    </location>
</feature>
<feature type="compositionally biased region" description="Low complexity" evidence="1">
    <location>
        <begin position="376"/>
        <end position="400"/>
    </location>
</feature>
<feature type="region of interest" description="Disordered" evidence="1">
    <location>
        <begin position="518"/>
        <end position="646"/>
    </location>
</feature>
<evidence type="ECO:0000256" key="2">
    <source>
        <dbReference type="SAM" id="Phobius"/>
    </source>
</evidence>
<keyword evidence="2" id="KW-0472">Membrane</keyword>
<protein>
    <submittedName>
        <fullName evidence="3">Uncharacterized protein</fullName>
    </submittedName>
</protein>
<dbReference type="OrthoDB" id="1080706at2759"/>
<proteinExistence type="predicted"/>
<comment type="caution">
    <text evidence="3">The sequence shown here is derived from an EMBL/GenBank/DDBJ whole genome shotgun (WGS) entry which is preliminary data.</text>
</comment>
<evidence type="ECO:0000313" key="3">
    <source>
        <dbReference type="EMBL" id="KAJ6729985.1"/>
    </source>
</evidence>
<evidence type="ECO:0000313" key="4">
    <source>
        <dbReference type="Proteomes" id="UP001151529"/>
    </source>
</evidence>
<evidence type="ECO:0000256" key="1">
    <source>
        <dbReference type="SAM" id="MobiDB-lite"/>
    </source>
</evidence>
<feature type="compositionally biased region" description="Basic and acidic residues" evidence="1">
    <location>
        <begin position="574"/>
        <end position="590"/>
    </location>
</feature>
<keyword evidence="2" id="KW-1133">Transmembrane helix</keyword>
<feature type="compositionally biased region" description="Basic residues" evidence="1">
    <location>
        <begin position="609"/>
        <end position="618"/>
    </location>
</feature>
<feature type="compositionally biased region" description="Basic residues" evidence="1">
    <location>
        <begin position="673"/>
        <end position="683"/>
    </location>
</feature>
<feature type="compositionally biased region" description="Basic and acidic residues" evidence="1">
    <location>
        <begin position="598"/>
        <end position="608"/>
    </location>
</feature>
<reference evidence="3" key="1">
    <citation type="submission" date="2022-11" db="EMBL/GenBank/DDBJ databases">
        <authorList>
            <person name="Hyden B.L."/>
            <person name="Feng K."/>
            <person name="Yates T."/>
            <person name="Jawdy S."/>
            <person name="Smart L.B."/>
            <person name="Muchero W."/>
        </authorList>
    </citation>
    <scope>NUCLEOTIDE SEQUENCE</scope>
    <source>
        <tissue evidence="3">Shoot tip</tissue>
    </source>
</reference>
<dbReference type="Proteomes" id="UP001151529">
    <property type="component" value="Chromosome 2"/>
</dbReference>
<feature type="region of interest" description="Disordered" evidence="1">
    <location>
        <begin position="373"/>
        <end position="427"/>
    </location>
</feature>
<dbReference type="Pfam" id="PF05553">
    <property type="entry name" value="DUF761"/>
    <property type="match status" value="1"/>
</dbReference>
<dbReference type="PANTHER" id="PTHR34059">
    <property type="entry name" value="EXPRESSED PROTEIN"/>
    <property type="match status" value="1"/>
</dbReference>
<dbReference type="PANTHER" id="PTHR34059:SF6">
    <property type="entry name" value="DUF4408 DOMAIN-CONTAINING PROTEIN"/>
    <property type="match status" value="1"/>
</dbReference>
<dbReference type="InterPro" id="IPR008480">
    <property type="entry name" value="DUF761_pln"/>
</dbReference>
<feature type="compositionally biased region" description="Basic and acidic residues" evidence="1">
    <location>
        <begin position="522"/>
        <end position="544"/>
    </location>
</feature>
<keyword evidence="4" id="KW-1185">Reference proteome</keyword>
<feature type="region of interest" description="Disordered" evidence="1">
    <location>
        <begin position="664"/>
        <end position="683"/>
    </location>
</feature>
<dbReference type="AlphaFoldDB" id="A0A9Q0UHE3"/>
<organism evidence="3 4">
    <name type="scientific">Salix viminalis</name>
    <name type="common">Common osier</name>
    <name type="synonym">Basket willow</name>
    <dbReference type="NCBI Taxonomy" id="40686"/>
    <lineage>
        <taxon>Eukaryota</taxon>
        <taxon>Viridiplantae</taxon>
        <taxon>Streptophyta</taxon>
        <taxon>Embryophyta</taxon>
        <taxon>Tracheophyta</taxon>
        <taxon>Spermatophyta</taxon>
        <taxon>Magnoliopsida</taxon>
        <taxon>eudicotyledons</taxon>
        <taxon>Gunneridae</taxon>
        <taxon>Pentapetalae</taxon>
        <taxon>rosids</taxon>
        <taxon>fabids</taxon>
        <taxon>Malpighiales</taxon>
        <taxon>Salicaceae</taxon>
        <taxon>Saliceae</taxon>
        <taxon>Salix</taxon>
    </lineage>
</organism>
<feature type="compositionally biased region" description="Basic residues" evidence="1">
    <location>
        <begin position="545"/>
        <end position="556"/>
    </location>
</feature>
<sequence>MADPVSYSKPLSPLKELHNSKPITRTNKSSSFTNHTLCKSLFFVLFLFLIPLFPSQAPGFIIQSTIFTKFRDHAPLLFIGLAVCYGLYSSRNVEDFDSESPPHYPDDSQSSYVSRIFQVPPISYDGSENLSGYDEKHMYQNLNSQNYSGESMINGTNGHELNKTGSQYCGDDESMVDGTNGHELNKTGSQYCRDDESMVDDTNGSQPNYSLDEYGNLGQVNDHRPLGLPIKSLNPRIRILDSSLLNESATSFLASDSSDGPGRIANENDFGDIPPTSFEEGFNETVALSSEIPWHPRSEMQEIREKVGSFSGDSSHFRSLSVDETQFESLKSQSFRSTTSLSFQRSPGPQPLGPSHSRPLSVDEAQLESLKSQSFRSMASLSSQGSSSSYSPTTLSPSRSVSSELPNSETEELGKNKSYRASYPPASQPLASWKAGAPLNAFHLRRYNGGSLFPKDSRRILKDEMKDLKGKWNEHTGRFIRTIRASGHAAETIKAGEVSGNHIDEKVGKICDEAQTVNVGKNEMKRGPDNMLHDSDKKNSDTRHHVPKPTRSKYKKNGREVFSESLTVESTEESESKTDDSRVSSDEHSVHHVNMLHGSDKKNSDTHHHVPKPTHSKYKKNEREVFSESLTVESTEESERDYSSEVDKKAGEFIAKFREQIRLQKVASAERSRGKRLNGTHVR</sequence>
<name>A0A9Q0UHE3_SALVM</name>
<reference evidence="3" key="2">
    <citation type="journal article" date="2023" name="Int. J. Mol. Sci.">
        <title>De Novo Assembly and Annotation of 11 Diverse Shrub Willow (Salix) Genomes Reveals Novel Gene Organization in Sex-Linked Regions.</title>
        <authorList>
            <person name="Hyden B."/>
            <person name="Feng K."/>
            <person name="Yates T.B."/>
            <person name="Jawdy S."/>
            <person name="Cereghino C."/>
            <person name="Smart L.B."/>
            <person name="Muchero W."/>
        </authorList>
    </citation>
    <scope>NUCLEOTIDE SEQUENCE [LARGE SCALE GENOMIC DNA]</scope>
    <source>
        <tissue evidence="3">Shoot tip</tissue>
    </source>
</reference>
<feature type="region of interest" description="Disordered" evidence="1">
    <location>
        <begin position="338"/>
        <end position="361"/>
    </location>
</feature>
<dbReference type="EMBL" id="JAPFFL010000004">
    <property type="protein sequence ID" value="KAJ6729985.1"/>
    <property type="molecule type" value="Genomic_DNA"/>
</dbReference>
<feature type="region of interest" description="Disordered" evidence="1">
    <location>
        <begin position="252"/>
        <end position="276"/>
    </location>
</feature>